<sequence>MVKRREVVRFFQHNGFKNEGGTNHDKFRHPDGRRTVIERHSEISNQQFEVMKKQAGLK</sequence>
<organism evidence="8 9">
    <name type="scientific">Eggerthella lenta (strain ATCC 25559 / DSM 2243 / CCUG 17323 / JCM 9979 / KCTC 3265 / NCTC 11813 / VPI 0255 / 1899 B)</name>
    <name type="common">Eubacterium lentum</name>
    <dbReference type="NCBI Taxonomy" id="479437"/>
    <lineage>
        <taxon>Bacteria</taxon>
        <taxon>Bacillati</taxon>
        <taxon>Actinomycetota</taxon>
        <taxon>Coriobacteriia</taxon>
        <taxon>Eggerthellales</taxon>
        <taxon>Eggerthellaceae</taxon>
        <taxon>Eggerthella</taxon>
    </lineage>
</organism>
<keyword evidence="5" id="KW-0378">Hydrolase</keyword>
<keyword evidence="2" id="KW-1277">Toxin-antitoxin system</keyword>
<keyword evidence="9" id="KW-1185">Reference proteome</keyword>
<dbReference type="GO" id="GO:0004519">
    <property type="term" value="F:endonuclease activity"/>
    <property type="evidence" value="ECO:0007669"/>
    <property type="project" value="UniProtKB-KW"/>
</dbReference>
<dbReference type="EMBL" id="CP001726">
    <property type="protein sequence ID" value="ACV56179.1"/>
    <property type="molecule type" value="Genomic_DNA"/>
</dbReference>
<dbReference type="GO" id="GO:0003729">
    <property type="term" value="F:mRNA binding"/>
    <property type="evidence" value="ECO:0007669"/>
    <property type="project" value="InterPro"/>
</dbReference>
<dbReference type="AlphaFoldDB" id="C8WJQ0"/>
<evidence type="ECO:0000256" key="6">
    <source>
        <dbReference type="ARBA" id="ARBA00022884"/>
    </source>
</evidence>
<evidence type="ECO:0000256" key="3">
    <source>
        <dbReference type="ARBA" id="ARBA00022722"/>
    </source>
</evidence>
<dbReference type="Gene3D" id="3.30.920.30">
    <property type="entry name" value="Hypothetical protein"/>
    <property type="match status" value="1"/>
</dbReference>
<dbReference type="InterPro" id="IPR012933">
    <property type="entry name" value="HicA_mRNA_interferase"/>
</dbReference>
<dbReference type="Proteomes" id="UP000001377">
    <property type="component" value="Chromosome"/>
</dbReference>
<evidence type="ECO:0000313" key="9">
    <source>
        <dbReference type="Proteomes" id="UP000001377"/>
    </source>
</evidence>
<dbReference type="eggNOG" id="ENOG5033DP2">
    <property type="taxonomic scope" value="Bacteria"/>
</dbReference>
<dbReference type="InterPro" id="IPR038570">
    <property type="entry name" value="HicA_sf"/>
</dbReference>
<dbReference type="KEGG" id="ele:Elen_2218"/>
<dbReference type="STRING" id="479437.Elen_2218"/>
<evidence type="ECO:0000256" key="7">
    <source>
        <dbReference type="ARBA" id="ARBA00023016"/>
    </source>
</evidence>
<proteinExistence type="inferred from homology"/>
<dbReference type="PaxDb" id="479437-Elen_2218"/>
<comment type="similarity">
    <text evidence="1">Belongs to the HicA mRNA interferase family.</text>
</comment>
<dbReference type="SUPFAM" id="SSF54786">
    <property type="entry name" value="YcfA/nrd intein domain"/>
    <property type="match status" value="1"/>
</dbReference>
<gene>
    <name evidence="8" type="ordered locus">Elen_2218</name>
</gene>
<dbReference type="GO" id="GO:0016787">
    <property type="term" value="F:hydrolase activity"/>
    <property type="evidence" value="ECO:0007669"/>
    <property type="project" value="UniProtKB-KW"/>
</dbReference>
<evidence type="ECO:0000256" key="2">
    <source>
        <dbReference type="ARBA" id="ARBA00022649"/>
    </source>
</evidence>
<keyword evidence="6" id="KW-0694">RNA-binding</keyword>
<dbReference type="BioCyc" id="ELEN479437:G1GFY-2238-MONOMER"/>
<evidence type="ECO:0000256" key="4">
    <source>
        <dbReference type="ARBA" id="ARBA00022759"/>
    </source>
</evidence>
<evidence type="ECO:0000313" key="8">
    <source>
        <dbReference type="EMBL" id="ACV56179.1"/>
    </source>
</evidence>
<dbReference type="HOGENOM" id="CLU_164851_7_2_11"/>
<evidence type="ECO:0000256" key="1">
    <source>
        <dbReference type="ARBA" id="ARBA00006620"/>
    </source>
</evidence>
<reference evidence="8 9" key="1">
    <citation type="journal article" date="2009" name="Stand. Genomic Sci.">
        <title>Complete genome sequence of Eggerthella lenta type strain (IPP VPI 0255).</title>
        <authorList>
            <person name="Saunders E."/>
            <person name="Pukall R."/>
            <person name="Abt B."/>
            <person name="Lapidus A."/>
            <person name="Glavina Del Rio T."/>
            <person name="Copeland A."/>
            <person name="Tice H."/>
            <person name="Cheng J.F."/>
            <person name="Lucas S."/>
            <person name="Chen F."/>
            <person name="Nolan M."/>
            <person name="Bruce D."/>
            <person name="Goodwin L."/>
            <person name="Pitluck S."/>
            <person name="Ivanova N."/>
            <person name="Mavromatis K."/>
            <person name="Ovchinnikova G."/>
            <person name="Pati A."/>
            <person name="Chen A."/>
            <person name="Palaniappan K."/>
            <person name="Land M."/>
            <person name="Hauser L."/>
            <person name="Chang Y.J."/>
            <person name="Jeffries C.D."/>
            <person name="Chain P."/>
            <person name="Meincke L."/>
            <person name="Sims D."/>
            <person name="Brettin T."/>
            <person name="Detter J.C."/>
            <person name="Goker M."/>
            <person name="Bristow J."/>
            <person name="Eisen J.A."/>
            <person name="Markowitz V."/>
            <person name="Hugenholtz P."/>
            <person name="Kyrpides N.C."/>
            <person name="Klenk H.P."/>
            <person name="Han C."/>
        </authorList>
    </citation>
    <scope>NUCLEOTIDE SEQUENCE [LARGE SCALE GENOMIC DNA]</scope>
    <source>
        <strain evidence="9">ATCC 25559 / DSM 2243 / CCUG 17323 / JCM 9979 / KCTC 3265 / NCTC 11813 / VPI 0255 / 1899 B</strain>
    </source>
</reference>
<dbReference type="RefSeq" id="WP_009306398.1">
    <property type="nucleotide sequence ID" value="NC_013204.1"/>
</dbReference>
<keyword evidence="3" id="KW-0540">Nuclease</keyword>
<dbReference type="Pfam" id="PF07927">
    <property type="entry name" value="HicA_toxin"/>
    <property type="match status" value="1"/>
</dbReference>
<name>C8WJQ0_EGGLE</name>
<evidence type="ECO:0000256" key="5">
    <source>
        <dbReference type="ARBA" id="ARBA00022801"/>
    </source>
</evidence>
<protein>
    <submittedName>
        <fullName evidence="8">YcfA family protein</fullName>
    </submittedName>
</protein>
<dbReference type="OrthoDB" id="3197190at2"/>
<keyword evidence="4" id="KW-0255">Endonuclease</keyword>
<keyword evidence="7" id="KW-0346">Stress response</keyword>
<accession>C8WJQ0</accession>